<comment type="caution">
    <text evidence="2">The sequence shown here is derived from an EMBL/GenBank/DDBJ whole genome shotgun (WGS) entry which is preliminary data.</text>
</comment>
<dbReference type="GO" id="GO:0005634">
    <property type="term" value="C:nucleus"/>
    <property type="evidence" value="ECO:0007669"/>
    <property type="project" value="TreeGrafter"/>
</dbReference>
<evidence type="ECO:0000313" key="2">
    <source>
        <dbReference type="EMBL" id="RAR16452.1"/>
    </source>
</evidence>
<gene>
    <name evidence="2" type="ORF">DDE83_000017</name>
</gene>
<dbReference type="PANTHER" id="PTHR46622">
    <property type="entry name" value="DNA-DEPENDENT METALLOPROTEASE WSS1"/>
    <property type="match status" value="1"/>
</dbReference>
<dbReference type="AlphaFoldDB" id="A0A364NGR4"/>
<dbReference type="PROSITE" id="PS51397">
    <property type="entry name" value="WLM"/>
    <property type="match status" value="1"/>
</dbReference>
<dbReference type="EMBL" id="QGDH01000002">
    <property type="protein sequence ID" value="RAR16452.1"/>
    <property type="molecule type" value="Genomic_DNA"/>
</dbReference>
<dbReference type="PANTHER" id="PTHR46622:SF1">
    <property type="entry name" value="DNA-DEPENDENT METALLOPROTEASE WSS1"/>
    <property type="match status" value="1"/>
</dbReference>
<accession>A0A364NGR4</accession>
<proteinExistence type="predicted"/>
<protein>
    <submittedName>
        <fullName evidence="2">Wlm-domain-containing protein</fullName>
    </submittedName>
</protein>
<keyword evidence="3" id="KW-1185">Reference proteome</keyword>
<dbReference type="InterPro" id="IPR013536">
    <property type="entry name" value="WLM_dom"/>
</dbReference>
<organism evidence="2 3">
    <name type="scientific">Stemphylium lycopersici</name>
    <name type="common">Tomato gray leaf spot disease fungus</name>
    <name type="synonym">Thyrospora lycopersici</name>
    <dbReference type="NCBI Taxonomy" id="183478"/>
    <lineage>
        <taxon>Eukaryota</taxon>
        <taxon>Fungi</taxon>
        <taxon>Dikarya</taxon>
        <taxon>Ascomycota</taxon>
        <taxon>Pezizomycotina</taxon>
        <taxon>Dothideomycetes</taxon>
        <taxon>Pleosporomycetidae</taxon>
        <taxon>Pleosporales</taxon>
        <taxon>Pleosporineae</taxon>
        <taxon>Pleosporaceae</taxon>
        <taxon>Stemphylium</taxon>
    </lineage>
</organism>
<dbReference type="Proteomes" id="UP000249619">
    <property type="component" value="Unassembled WGS sequence"/>
</dbReference>
<dbReference type="InterPro" id="IPR053000">
    <property type="entry name" value="WSS1-like_metalloprotease"/>
</dbReference>
<sequence>MHHKLSALLPTPGLDGHISTYYTLDHYPNAGYALHRLREVAYIIAPIVARHAWHIPILRELSPYSSCLGKNQLKRLRTTNRFGVTTTEVVPVHIELRLRDHRDPAAFIPMRSLLRTMLHELAHFEYGRHFPGFYRFNRVLLEELVRDVEKGELRGWVKRERVPVETAGLDEIMDTMIEDVKKCWLEVMGKGGKGGRSIVKIRGV</sequence>
<reference evidence="3" key="1">
    <citation type="submission" date="2018-05" db="EMBL/GenBank/DDBJ databases">
        <title>Draft genome sequence of Stemphylium lycopersici strain CIDEFI 213.</title>
        <authorList>
            <person name="Medina R."/>
            <person name="Franco M.E.E."/>
            <person name="Lucentini C.G."/>
            <person name="Saparrat M.C.N."/>
            <person name="Balatti P.A."/>
        </authorList>
    </citation>
    <scope>NUCLEOTIDE SEQUENCE [LARGE SCALE GENOMIC DNA]</scope>
    <source>
        <strain evidence="3">CIDEFI 213</strain>
    </source>
</reference>
<evidence type="ECO:0000259" key="1">
    <source>
        <dbReference type="PROSITE" id="PS51397"/>
    </source>
</evidence>
<evidence type="ECO:0000313" key="3">
    <source>
        <dbReference type="Proteomes" id="UP000249619"/>
    </source>
</evidence>
<dbReference type="GO" id="GO:0006281">
    <property type="term" value="P:DNA repair"/>
    <property type="evidence" value="ECO:0007669"/>
    <property type="project" value="TreeGrafter"/>
</dbReference>
<dbReference type="STRING" id="183478.A0A364NGR4"/>
<dbReference type="Pfam" id="PF08325">
    <property type="entry name" value="WLM"/>
    <property type="match status" value="1"/>
</dbReference>
<feature type="domain" description="WLM" evidence="1">
    <location>
        <begin position="9"/>
        <end position="204"/>
    </location>
</feature>
<dbReference type="GO" id="GO:0008237">
    <property type="term" value="F:metallopeptidase activity"/>
    <property type="evidence" value="ECO:0007669"/>
    <property type="project" value="TreeGrafter"/>
</dbReference>
<name>A0A364NGR4_STELY</name>